<accession>A0A2S6GF95</accession>
<dbReference type="AlphaFoldDB" id="A0A2S6GF95"/>
<organism evidence="3 4">
    <name type="scientific">Actinokineospora auranticolor</name>
    <dbReference type="NCBI Taxonomy" id="155976"/>
    <lineage>
        <taxon>Bacteria</taxon>
        <taxon>Bacillati</taxon>
        <taxon>Actinomycetota</taxon>
        <taxon>Actinomycetes</taxon>
        <taxon>Pseudonocardiales</taxon>
        <taxon>Pseudonocardiaceae</taxon>
        <taxon>Actinokineospora</taxon>
    </lineage>
</organism>
<dbReference type="OrthoDB" id="322908at2"/>
<feature type="domain" description="DUF3322" evidence="2">
    <location>
        <begin position="10"/>
        <end position="190"/>
    </location>
</feature>
<gene>
    <name evidence="3" type="ORF">CLV40_12450</name>
</gene>
<protein>
    <recommendedName>
        <fullName evidence="5">Wadjet protein JetD C-terminal domain-containing protein</fullName>
    </recommendedName>
</protein>
<dbReference type="Pfam" id="PF11795">
    <property type="entry name" value="DUF3322"/>
    <property type="match status" value="1"/>
</dbReference>
<comment type="caution">
    <text evidence="3">The sequence shown here is derived from an EMBL/GenBank/DDBJ whole genome shotgun (WGS) entry which is preliminary data.</text>
</comment>
<sequence length="397" mass="44957">MAAASAWTVPGDVVSRLRRRWDRGELLSRLASGAPWEPLAVGLRGPSAQDTAARFDEARAWIDQWRRVRHLRVETRTVGGRVLGANELPARAWVDSYEQLWAALGVHAEVRTFMGLLDTTRRRAPAIADWMVVKPMDVLGHQGGWTRLVDTVRWIDAHARPDMYLRQVDVPGVDTKFIERHRTILAALLDRQLPERRVDRTRPPSDFAGRYQFRTKPAYVRFRRLSDGDGFSELAVRVPELADRPPTARTVFVVENEVSYLAFPPVPDAVVIFGEGYAASRLEPLRWLVGKNLVYWGDIDTHGFAILNRVRQIFGHCRSMLMDRATLLAHESHWVDEPSPVSGYLDALWLDEAALYNDLVEDVLGRAVRLEQERVSYAAVEHAAAAYGSTQDSPKRP</sequence>
<dbReference type="InterPro" id="IPR014544">
    <property type="entry name" value="UCP028408"/>
</dbReference>
<dbReference type="PIRSF" id="PIRSF028408">
    <property type="entry name" value="UCP028408"/>
    <property type="match status" value="1"/>
</dbReference>
<evidence type="ECO:0000259" key="2">
    <source>
        <dbReference type="Pfam" id="PF11795"/>
    </source>
</evidence>
<evidence type="ECO:0000313" key="3">
    <source>
        <dbReference type="EMBL" id="PPK63806.1"/>
    </source>
</evidence>
<name>A0A2S6GF95_9PSEU</name>
<feature type="domain" description="Wadjet protein JetD C-terminal" evidence="1">
    <location>
        <begin position="214"/>
        <end position="382"/>
    </location>
</feature>
<dbReference type="Proteomes" id="UP000239203">
    <property type="component" value="Unassembled WGS sequence"/>
</dbReference>
<dbReference type="Pfam" id="PF09983">
    <property type="entry name" value="JetD_C"/>
    <property type="match status" value="1"/>
</dbReference>
<dbReference type="InterPro" id="IPR024534">
    <property type="entry name" value="JetD_C"/>
</dbReference>
<proteinExistence type="predicted"/>
<evidence type="ECO:0008006" key="5">
    <source>
        <dbReference type="Google" id="ProtNLM"/>
    </source>
</evidence>
<keyword evidence="4" id="KW-1185">Reference proteome</keyword>
<evidence type="ECO:0000259" key="1">
    <source>
        <dbReference type="Pfam" id="PF09983"/>
    </source>
</evidence>
<dbReference type="InterPro" id="IPR024537">
    <property type="entry name" value="DUF3322"/>
</dbReference>
<dbReference type="EMBL" id="PTIX01000024">
    <property type="protein sequence ID" value="PPK63806.1"/>
    <property type="molecule type" value="Genomic_DNA"/>
</dbReference>
<dbReference type="RefSeq" id="WP_104482421.1">
    <property type="nucleotide sequence ID" value="NZ_CP154825.1"/>
</dbReference>
<reference evidence="3 4" key="1">
    <citation type="submission" date="2018-02" db="EMBL/GenBank/DDBJ databases">
        <title>Genomic Encyclopedia of Archaeal and Bacterial Type Strains, Phase II (KMG-II): from individual species to whole genera.</title>
        <authorList>
            <person name="Goeker M."/>
        </authorList>
    </citation>
    <scope>NUCLEOTIDE SEQUENCE [LARGE SCALE GENOMIC DNA]</scope>
    <source>
        <strain evidence="3 4">YU 961-1</strain>
    </source>
</reference>
<evidence type="ECO:0000313" key="4">
    <source>
        <dbReference type="Proteomes" id="UP000239203"/>
    </source>
</evidence>